<gene>
    <name evidence="1" type="ORF">XENOCAPTIV_022750</name>
</gene>
<proteinExistence type="predicted"/>
<dbReference type="EMBL" id="JAHRIN010050923">
    <property type="protein sequence ID" value="MEQ2209031.1"/>
    <property type="molecule type" value="Genomic_DNA"/>
</dbReference>
<organism evidence="1 2">
    <name type="scientific">Xenoophorus captivus</name>
    <dbReference type="NCBI Taxonomy" id="1517983"/>
    <lineage>
        <taxon>Eukaryota</taxon>
        <taxon>Metazoa</taxon>
        <taxon>Chordata</taxon>
        <taxon>Craniata</taxon>
        <taxon>Vertebrata</taxon>
        <taxon>Euteleostomi</taxon>
        <taxon>Actinopterygii</taxon>
        <taxon>Neopterygii</taxon>
        <taxon>Teleostei</taxon>
        <taxon>Neoteleostei</taxon>
        <taxon>Acanthomorphata</taxon>
        <taxon>Ovalentaria</taxon>
        <taxon>Atherinomorphae</taxon>
        <taxon>Cyprinodontiformes</taxon>
        <taxon>Goodeidae</taxon>
        <taxon>Xenoophorus</taxon>
    </lineage>
</organism>
<keyword evidence="2" id="KW-1185">Reference proteome</keyword>
<reference evidence="1 2" key="1">
    <citation type="submission" date="2021-06" db="EMBL/GenBank/DDBJ databases">
        <authorList>
            <person name="Palmer J.M."/>
        </authorList>
    </citation>
    <scope>NUCLEOTIDE SEQUENCE [LARGE SCALE GENOMIC DNA]</scope>
    <source>
        <strain evidence="1 2">XC_2019</strain>
        <tissue evidence="1">Muscle</tissue>
    </source>
</reference>
<name>A0ABV0RMW6_9TELE</name>
<evidence type="ECO:0000313" key="2">
    <source>
        <dbReference type="Proteomes" id="UP001434883"/>
    </source>
</evidence>
<comment type="caution">
    <text evidence="1">The sequence shown here is derived from an EMBL/GenBank/DDBJ whole genome shotgun (WGS) entry which is preliminary data.</text>
</comment>
<evidence type="ECO:0000313" key="1">
    <source>
        <dbReference type="EMBL" id="MEQ2209031.1"/>
    </source>
</evidence>
<dbReference type="Proteomes" id="UP001434883">
    <property type="component" value="Unassembled WGS sequence"/>
</dbReference>
<accession>A0ABV0RMW6</accession>
<sequence length="115" mass="13627">MQLTQFYLIITTRPFLYNIRSPPRSVHFTNQHDRQQYVRTWTKTCSADSFRPQALTLFKEKLKIIHIKNSIHQCIIQVNNCWEILCSFPGKRRTGKSRIRHQDCSGSSLSMAEWI</sequence>
<protein>
    <submittedName>
        <fullName evidence="1">Uncharacterized protein</fullName>
    </submittedName>
</protein>